<protein>
    <submittedName>
        <fullName evidence="2">Uncharacterized protein</fullName>
    </submittedName>
</protein>
<feature type="compositionally biased region" description="Polar residues" evidence="1">
    <location>
        <begin position="99"/>
        <end position="108"/>
    </location>
</feature>
<gene>
    <name evidence="2" type="ORF">J2X19_002403</name>
</gene>
<dbReference type="RefSeq" id="WP_310373336.1">
    <property type="nucleotide sequence ID" value="NZ_JAVDXT010000002.1"/>
</dbReference>
<dbReference type="Proteomes" id="UP001180487">
    <property type="component" value="Unassembled WGS sequence"/>
</dbReference>
<name>A0ABU2C8R3_9BURK</name>
<keyword evidence="3" id="KW-1185">Reference proteome</keyword>
<sequence>MTLYFLKELSRKTGDTYVTDPVEVAWVRQLKQRGLVDAEIGPPVLTQYPTKPARYAIVRGLTDAGQSALGIPAFQRLSFWRQIFGLKPEPPPGSRRNDTAVTEKTANR</sequence>
<evidence type="ECO:0000256" key="1">
    <source>
        <dbReference type="SAM" id="MobiDB-lite"/>
    </source>
</evidence>
<evidence type="ECO:0000313" key="2">
    <source>
        <dbReference type="EMBL" id="MDR7377724.1"/>
    </source>
</evidence>
<dbReference type="EMBL" id="JAVDXT010000002">
    <property type="protein sequence ID" value="MDR7377724.1"/>
    <property type="molecule type" value="Genomic_DNA"/>
</dbReference>
<reference evidence="2 3" key="1">
    <citation type="submission" date="2023-07" db="EMBL/GenBank/DDBJ databases">
        <title>Sorghum-associated microbial communities from plants grown in Nebraska, USA.</title>
        <authorList>
            <person name="Schachtman D."/>
        </authorList>
    </citation>
    <scope>NUCLEOTIDE SEQUENCE [LARGE SCALE GENOMIC DNA]</scope>
    <source>
        <strain evidence="2 3">BE313</strain>
    </source>
</reference>
<evidence type="ECO:0000313" key="3">
    <source>
        <dbReference type="Proteomes" id="UP001180487"/>
    </source>
</evidence>
<organism evidence="2 3">
    <name type="scientific">Rhodoferax ferrireducens</name>
    <dbReference type="NCBI Taxonomy" id="192843"/>
    <lineage>
        <taxon>Bacteria</taxon>
        <taxon>Pseudomonadati</taxon>
        <taxon>Pseudomonadota</taxon>
        <taxon>Betaproteobacteria</taxon>
        <taxon>Burkholderiales</taxon>
        <taxon>Comamonadaceae</taxon>
        <taxon>Rhodoferax</taxon>
    </lineage>
</organism>
<comment type="caution">
    <text evidence="2">The sequence shown here is derived from an EMBL/GenBank/DDBJ whole genome shotgun (WGS) entry which is preliminary data.</text>
</comment>
<feature type="region of interest" description="Disordered" evidence="1">
    <location>
        <begin position="85"/>
        <end position="108"/>
    </location>
</feature>
<accession>A0ABU2C8R3</accession>
<proteinExistence type="predicted"/>